<name>A0A1H7B5P7_9FIRM</name>
<dbReference type="PROSITE" id="PS00211">
    <property type="entry name" value="ABC_TRANSPORTER_1"/>
    <property type="match status" value="1"/>
</dbReference>
<dbReference type="AlphaFoldDB" id="A0A1H7B5P7"/>
<dbReference type="STRING" id="84035.SAMN05660742_11517"/>
<feature type="domain" description="ABC transporter" evidence="3">
    <location>
        <begin position="2"/>
        <end position="228"/>
    </location>
</feature>
<dbReference type="RefSeq" id="WP_091833005.1">
    <property type="nucleotide sequence ID" value="NZ_FNZK01000015.1"/>
</dbReference>
<dbReference type="InterPro" id="IPR017871">
    <property type="entry name" value="ABC_transporter-like_CS"/>
</dbReference>
<evidence type="ECO:0000313" key="4">
    <source>
        <dbReference type="EMBL" id="SEJ72728.1"/>
    </source>
</evidence>
<organism evidence="4 5">
    <name type="scientific">Propionispira arboris</name>
    <dbReference type="NCBI Taxonomy" id="84035"/>
    <lineage>
        <taxon>Bacteria</taxon>
        <taxon>Bacillati</taxon>
        <taxon>Bacillota</taxon>
        <taxon>Negativicutes</taxon>
        <taxon>Selenomonadales</taxon>
        <taxon>Selenomonadaceae</taxon>
        <taxon>Propionispira</taxon>
    </lineage>
</organism>
<dbReference type="EMBL" id="FNZK01000015">
    <property type="protein sequence ID" value="SEJ72728.1"/>
    <property type="molecule type" value="Genomic_DNA"/>
</dbReference>
<proteinExistence type="predicted"/>
<keyword evidence="1" id="KW-0547">Nucleotide-binding</keyword>
<dbReference type="SMART" id="SM00382">
    <property type="entry name" value="AAA"/>
    <property type="match status" value="1"/>
</dbReference>
<reference evidence="4 5" key="1">
    <citation type="submission" date="2016-10" db="EMBL/GenBank/DDBJ databases">
        <authorList>
            <person name="de Groot N.N."/>
        </authorList>
    </citation>
    <scope>NUCLEOTIDE SEQUENCE [LARGE SCALE GENOMIC DNA]</scope>
    <source>
        <strain evidence="4 5">DSM 2179</strain>
    </source>
</reference>
<dbReference type="InterPro" id="IPR027417">
    <property type="entry name" value="P-loop_NTPase"/>
</dbReference>
<evidence type="ECO:0000259" key="3">
    <source>
        <dbReference type="PROSITE" id="PS50893"/>
    </source>
</evidence>
<keyword evidence="5" id="KW-1185">Reference proteome</keyword>
<dbReference type="InterPro" id="IPR003593">
    <property type="entry name" value="AAA+_ATPase"/>
</dbReference>
<dbReference type="Proteomes" id="UP000199662">
    <property type="component" value="Unassembled WGS sequence"/>
</dbReference>
<dbReference type="SUPFAM" id="SSF52540">
    <property type="entry name" value="P-loop containing nucleoside triphosphate hydrolases"/>
    <property type="match status" value="1"/>
</dbReference>
<dbReference type="PROSITE" id="PS50893">
    <property type="entry name" value="ABC_TRANSPORTER_2"/>
    <property type="match status" value="1"/>
</dbReference>
<keyword evidence="2 4" id="KW-0067">ATP-binding</keyword>
<dbReference type="CDD" id="cd03230">
    <property type="entry name" value="ABC_DR_subfamily_A"/>
    <property type="match status" value="1"/>
</dbReference>
<dbReference type="Gene3D" id="3.40.50.300">
    <property type="entry name" value="P-loop containing nucleotide triphosphate hydrolases"/>
    <property type="match status" value="1"/>
</dbReference>
<protein>
    <submittedName>
        <fullName evidence="4">ABC-2 type transport system ATP-binding protein</fullName>
    </submittedName>
</protein>
<dbReference type="GO" id="GO:0005524">
    <property type="term" value="F:ATP binding"/>
    <property type="evidence" value="ECO:0007669"/>
    <property type="project" value="UniProtKB-KW"/>
</dbReference>
<dbReference type="PANTHER" id="PTHR43038:SF3">
    <property type="entry name" value="ABC TRANSPORTER G FAMILY MEMBER 20 ISOFORM X1"/>
    <property type="match status" value="1"/>
</dbReference>
<dbReference type="GO" id="GO:0016887">
    <property type="term" value="F:ATP hydrolysis activity"/>
    <property type="evidence" value="ECO:0007669"/>
    <property type="project" value="InterPro"/>
</dbReference>
<sequence length="300" mass="33474">MINIIEVTKSFGSVMAIDNLSLHIQKGEILGLVGPDGAGKSTLIRIMIGLLAKSSGHIDVLGSTNIESVKNKMGYVPQKFSLYQDLTVMENITLIGSLYGIEKQKIQQISQEILTFTGLWQFKNRLAGKLSGGMKQKLALAAGLMHKPAVFFLDEPTTGVDPVARREFWQLLYNLNKEGMTIVVATPYMDEAELCHRVAFINLGQLISCQTPAQFIVAYPHQILELSVESKHINHHIKDCYLLDLHSFGNKYHIVTNDIDRTRTDIEQKLTQQKIPILKLQKIKPSLEDVFVLFTAQGGA</sequence>
<evidence type="ECO:0000313" key="5">
    <source>
        <dbReference type="Proteomes" id="UP000199662"/>
    </source>
</evidence>
<dbReference type="PANTHER" id="PTHR43038">
    <property type="entry name" value="ATP-BINDING CASSETTE, SUB-FAMILY H, MEMBER 1"/>
    <property type="match status" value="1"/>
</dbReference>
<accession>A0A1H7B5P7</accession>
<dbReference type="Pfam" id="PF00005">
    <property type="entry name" value="ABC_tran"/>
    <property type="match status" value="1"/>
</dbReference>
<evidence type="ECO:0000256" key="1">
    <source>
        <dbReference type="ARBA" id="ARBA00022741"/>
    </source>
</evidence>
<evidence type="ECO:0000256" key="2">
    <source>
        <dbReference type="ARBA" id="ARBA00022840"/>
    </source>
</evidence>
<dbReference type="InterPro" id="IPR003439">
    <property type="entry name" value="ABC_transporter-like_ATP-bd"/>
</dbReference>
<gene>
    <name evidence="4" type="ORF">SAMN05660742_11517</name>
</gene>